<reference evidence="15" key="1">
    <citation type="submission" date="2003-08" db="EMBL/GenBank/DDBJ databases">
        <authorList>
            <person name="Birren B."/>
            <person name="Nusbaum C."/>
            <person name="Abebe A."/>
            <person name="Abouelleil A."/>
            <person name="Adekoya E."/>
            <person name="Ait-zahra M."/>
            <person name="Allen N."/>
            <person name="Allen T."/>
            <person name="An P."/>
            <person name="Anderson M."/>
            <person name="Anderson S."/>
            <person name="Arachchi H."/>
            <person name="Armbruster J."/>
            <person name="Bachantsang P."/>
            <person name="Baldwin J."/>
            <person name="Barry A."/>
            <person name="Bayul T."/>
            <person name="Blitshsteyn B."/>
            <person name="Bloom T."/>
            <person name="Blye J."/>
            <person name="Boguslavskiy L."/>
            <person name="Borowsky M."/>
            <person name="Boukhgalter B."/>
            <person name="Brunache A."/>
            <person name="Butler J."/>
            <person name="Calixte N."/>
            <person name="Calvo S."/>
            <person name="Camarata J."/>
            <person name="Campo K."/>
            <person name="Chang J."/>
            <person name="Cheshatsang Y."/>
            <person name="Citroen M."/>
            <person name="Collymore A."/>
            <person name="Considine T."/>
            <person name="Cook A."/>
            <person name="Cooke P."/>
            <person name="Corum B."/>
            <person name="Cuomo C."/>
            <person name="David R."/>
            <person name="Dawoe T."/>
            <person name="Degray S."/>
            <person name="Dodge S."/>
            <person name="Dooley K."/>
            <person name="Dorje P."/>
            <person name="Dorjee K."/>
            <person name="Dorris L."/>
            <person name="Duffey N."/>
            <person name="Dupes A."/>
            <person name="Elkins T."/>
            <person name="Engels R."/>
            <person name="Erickson J."/>
            <person name="Farina A."/>
            <person name="Faro S."/>
            <person name="Ferreira P."/>
            <person name="Fischer H."/>
            <person name="Fitzgerald M."/>
            <person name="Foley K."/>
            <person name="Gage D."/>
            <person name="Galagan J."/>
            <person name="Gearin G."/>
            <person name="Gnerre S."/>
            <person name="Gnirke A."/>
            <person name="Goyette A."/>
            <person name="Graham J."/>
            <person name="Grandbois E."/>
            <person name="Gyaltsen K."/>
            <person name="Hafez N."/>
            <person name="Hagopian D."/>
            <person name="Hagos B."/>
            <person name="Hall J."/>
            <person name="Hatcher B."/>
            <person name="Heller A."/>
            <person name="Higgins H."/>
            <person name="Honan T."/>
            <person name="Horn A."/>
            <person name="Houde N."/>
            <person name="Hughes L."/>
            <person name="Hulme W."/>
            <person name="Husby E."/>
            <person name="Iliev I."/>
            <person name="Jaffe D."/>
            <person name="Jones C."/>
            <person name="Kamal M."/>
            <person name="Kamat A."/>
            <person name="Kamvysselis M."/>
            <person name="Karlsson E."/>
            <person name="Kells C."/>
            <person name="Kieu A."/>
            <person name="Kisner P."/>
            <person name="Kodira C."/>
            <person name="Kulbokas E."/>
            <person name="Labutti K."/>
            <person name="Lama D."/>
            <person name="Landers T."/>
            <person name="Leger J."/>
            <person name="Levine S."/>
            <person name="Lewis D."/>
            <person name="Lewis T."/>
            <person name="Lindblad-toh K."/>
            <person name="Liu X."/>
            <person name="Lokyitsang T."/>
            <person name="Lokyitsang Y."/>
            <person name="Lucien O."/>
            <person name="Lui A."/>
            <person name="Ma L.J."/>
            <person name="Mabbitt R."/>
            <person name="Macdonald J."/>
            <person name="Maclean C."/>
            <person name="Major J."/>
            <person name="Manning J."/>
            <person name="Marabella R."/>
            <person name="Maru K."/>
            <person name="Matthews C."/>
            <person name="Mauceli E."/>
            <person name="Mccarthy M."/>
            <person name="Mcdonough S."/>
            <person name="Mcghee T."/>
            <person name="Meldrim J."/>
            <person name="Meneus L."/>
            <person name="Mesirov J."/>
            <person name="Mihalev A."/>
            <person name="Mihova T."/>
            <person name="Mikkelsen T."/>
            <person name="Mlenga V."/>
            <person name="Moru K."/>
            <person name="Mozes J."/>
            <person name="Mulrain L."/>
            <person name="Munson G."/>
            <person name="Naylor J."/>
            <person name="Newes C."/>
            <person name="Nguyen C."/>
            <person name="Nguyen N."/>
            <person name="Nguyen T."/>
            <person name="Nicol R."/>
            <person name="Nielsen C."/>
            <person name="Nizzari M."/>
            <person name="Norbu C."/>
            <person name="Norbu N."/>
            <person name="O'donnell P."/>
            <person name="Okoawo O."/>
            <person name="O'leary S."/>
            <person name="Omotosho B."/>
            <person name="O'neill K."/>
            <person name="Osman S."/>
            <person name="Parker S."/>
            <person name="Perrin D."/>
            <person name="Phunkhang P."/>
            <person name="Piqani B."/>
            <person name="Purcell S."/>
            <person name="Rachupka T."/>
            <person name="Ramasamy U."/>
            <person name="Rameau R."/>
            <person name="Ray V."/>
            <person name="Raymond C."/>
            <person name="Retta R."/>
            <person name="Richardson S."/>
            <person name="Rise C."/>
            <person name="Rodriguez J."/>
            <person name="Rogers J."/>
            <person name="Rogov P."/>
            <person name="Rutman M."/>
            <person name="Schupbach R."/>
            <person name="Seaman C."/>
            <person name="Settipalli S."/>
            <person name="Sharpe T."/>
            <person name="Sheridan J."/>
            <person name="Sherpa N."/>
            <person name="Shi J."/>
            <person name="Smirnov S."/>
            <person name="Smith C."/>
            <person name="Sougnez C."/>
            <person name="Spencer B."/>
            <person name="Stalker J."/>
            <person name="Stange-thomann N."/>
            <person name="Stavropoulos S."/>
            <person name="Stetson K."/>
            <person name="Stone C."/>
            <person name="Stone S."/>
            <person name="Stubbs M."/>
            <person name="Talamas J."/>
            <person name="Tchuinga P."/>
            <person name="Tenzing P."/>
            <person name="Tesfaye S."/>
            <person name="Theodore J."/>
            <person name="Thoulutsang Y."/>
            <person name="Topham K."/>
            <person name="Towey S."/>
            <person name="Tsamla T."/>
            <person name="Tsomo N."/>
            <person name="Vallee D."/>
            <person name="Vassiliev H."/>
            <person name="Venkataraman V."/>
            <person name="Vinson J."/>
            <person name="Vo A."/>
            <person name="Wade C."/>
            <person name="Wang S."/>
            <person name="Wangchuk T."/>
            <person name="Wangdi T."/>
            <person name="Whittaker C."/>
            <person name="Wilkinson J."/>
            <person name="Wu Y."/>
            <person name="Wyman D."/>
            <person name="Yadav S."/>
            <person name="Yang S."/>
            <person name="Yang X."/>
            <person name="Yeager S."/>
            <person name="Yee E."/>
            <person name="Young G."/>
            <person name="Zainoun J."/>
            <person name="Zembeck L."/>
            <person name="Zimmer A."/>
            <person name="Zody M."/>
            <person name="Lander E."/>
        </authorList>
    </citation>
    <scope>NUCLEOTIDE SEQUENCE [LARGE SCALE GENOMIC DNA]</scope>
</reference>
<dbReference type="InParanoid" id="H2Y6W0"/>
<keyword evidence="3 12" id="KW-0813">Transport</keyword>
<keyword evidence="5" id="KW-0677">Repeat</keyword>
<dbReference type="Proteomes" id="UP000007875">
    <property type="component" value="Unassembled WGS sequence"/>
</dbReference>
<protein>
    <recommendedName>
        <fullName evidence="16">Solute carrier family 25 member 40</fullName>
    </recommendedName>
</protein>
<dbReference type="SUPFAM" id="SSF103506">
    <property type="entry name" value="Mitochondrial carrier"/>
    <property type="match status" value="1"/>
</dbReference>
<dbReference type="PANTHER" id="PTHR45760:SF2">
    <property type="entry name" value="FI19922P1-RELATED"/>
    <property type="match status" value="1"/>
</dbReference>
<dbReference type="eggNOG" id="KOG0761">
    <property type="taxonomic scope" value="Eukaryota"/>
</dbReference>
<organism evidence="14 15">
    <name type="scientific">Ciona savignyi</name>
    <name type="common">Pacific transparent sea squirt</name>
    <dbReference type="NCBI Taxonomy" id="51511"/>
    <lineage>
        <taxon>Eukaryota</taxon>
        <taxon>Metazoa</taxon>
        <taxon>Chordata</taxon>
        <taxon>Tunicata</taxon>
        <taxon>Ascidiacea</taxon>
        <taxon>Phlebobranchia</taxon>
        <taxon>Cionidae</taxon>
        <taxon>Ciona</taxon>
    </lineage>
</organism>
<reference evidence="14" key="3">
    <citation type="submission" date="2025-09" db="UniProtKB">
        <authorList>
            <consortium name="Ensembl"/>
        </authorList>
    </citation>
    <scope>IDENTIFICATION</scope>
</reference>
<dbReference type="STRING" id="51511.ENSCSAVP00000001058"/>
<accession>H2Y6W0</accession>
<feature type="transmembrane region" description="Helical" evidence="13">
    <location>
        <begin position="123"/>
        <end position="145"/>
    </location>
</feature>
<dbReference type="PROSITE" id="PS50920">
    <property type="entry name" value="SOLCAR"/>
    <property type="match status" value="2"/>
</dbReference>
<feature type="repeat" description="Solcar" evidence="11">
    <location>
        <begin position="33"/>
        <end position="117"/>
    </location>
</feature>
<name>H2Y6W0_CIOSA</name>
<dbReference type="GO" id="GO:1990542">
    <property type="term" value="P:mitochondrial transmembrane transport"/>
    <property type="evidence" value="ECO:0007669"/>
    <property type="project" value="InterPro"/>
</dbReference>
<evidence type="ECO:0000256" key="13">
    <source>
        <dbReference type="SAM" id="Phobius"/>
    </source>
</evidence>
<keyword evidence="6" id="KW-0999">Mitochondrion inner membrane</keyword>
<evidence type="ECO:0000256" key="9">
    <source>
        <dbReference type="ARBA" id="ARBA00023136"/>
    </source>
</evidence>
<keyword evidence="15" id="KW-1185">Reference proteome</keyword>
<dbReference type="HOGENOM" id="CLU_015166_0_5_1"/>
<evidence type="ECO:0000313" key="15">
    <source>
        <dbReference type="Proteomes" id="UP000007875"/>
    </source>
</evidence>
<evidence type="ECO:0000256" key="10">
    <source>
        <dbReference type="ARBA" id="ARBA00036017"/>
    </source>
</evidence>
<dbReference type="InterPro" id="IPR045315">
    <property type="entry name" value="Mtm1-like"/>
</dbReference>
<dbReference type="InterPro" id="IPR023395">
    <property type="entry name" value="MCP_dom_sf"/>
</dbReference>
<evidence type="ECO:0000256" key="6">
    <source>
        <dbReference type="ARBA" id="ARBA00022792"/>
    </source>
</evidence>
<evidence type="ECO:0000256" key="4">
    <source>
        <dbReference type="ARBA" id="ARBA00022692"/>
    </source>
</evidence>
<dbReference type="PANTHER" id="PTHR45760">
    <property type="entry name" value="FI19922P1-RELATED"/>
    <property type="match status" value="1"/>
</dbReference>
<evidence type="ECO:0000313" key="14">
    <source>
        <dbReference type="Ensembl" id="ENSCSAVP00000001058.1"/>
    </source>
</evidence>
<dbReference type="GeneTree" id="ENSGT00940000167433"/>
<keyword evidence="8" id="KW-0496">Mitochondrion</keyword>
<keyword evidence="9 11" id="KW-0472">Membrane</keyword>
<proteinExistence type="inferred from homology"/>
<evidence type="ECO:0000256" key="12">
    <source>
        <dbReference type="RuleBase" id="RU000488"/>
    </source>
</evidence>
<dbReference type="Ensembl" id="ENSCSAVT00000001069.1">
    <property type="protein sequence ID" value="ENSCSAVP00000001058.1"/>
    <property type="gene ID" value="ENSCSAVG00000000586.1"/>
</dbReference>
<sequence length="239" mass="26791">MEWAFSYFVMAVPATVVYFTSYDQLKSKFAPILGLYSPIFAGALARAGTVTIVSPIELIRTKMQSQQLSHREIVKVLRTSVQKSGYISLWRGWSATMLRDVPFSMLYWYMYEDLKKRVNTQSIFLQSFIAGFFAGTTAAVITLPLDVVKTTRQITIGEKELMGLNGNGNVTTLGMMRKIIQESGPRGLFVGLLPRCAKIAPACAIMISSYELGKNFFHTSNQRHISETSFITLRDSEVV</sequence>
<evidence type="ECO:0000256" key="7">
    <source>
        <dbReference type="ARBA" id="ARBA00022989"/>
    </source>
</evidence>
<evidence type="ECO:0000256" key="5">
    <source>
        <dbReference type="ARBA" id="ARBA00022737"/>
    </source>
</evidence>
<keyword evidence="4 11" id="KW-0812">Transmembrane</keyword>
<evidence type="ECO:0000256" key="3">
    <source>
        <dbReference type="ARBA" id="ARBA00022448"/>
    </source>
</evidence>
<evidence type="ECO:0000256" key="2">
    <source>
        <dbReference type="ARBA" id="ARBA00006375"/>
    </source>
</evidence>
<comment type="catalytic activity">
    <reaction evidence="10">
        <text>glutathione(in) = glutathione(out)</text>
        <dbReference type="Rhea" id="RHEA:74819"/>
        <dbReference type="ChEBI" id="CHEBI:57925"/>
    </reaction>
</comment>
<dbReference type="OMA" id="SHREIVK"/>
<comment type="similarity">
    <text evidence="2 12">Belongs to the mitochondrial carrier (TC 2.A.29) family.</text>
</comment>
<evidence type="ECO:0008006" key="16">
    <source>
        <dbReference type="Google" id="ProtNLM"/>
    </source>
</evidence>
<comment type="subcellular location">
    <subcellularLocation>
        <location evidence="1">Mitochondrion inner membrane</location>
        <topology evidence="1">Multi-pass membrane protein</topology>
    </subcellularLocation>
</comment>
<feature type="repeat" description="Solcar" evidence="11">
    <location>
        <begin position="122"/>
        <end position="216"/>
    </location>
</feature>
<dbReference type="Gene3D" id="1.50.40.10">
    <property type="entry name" value="Mitochondrial carrier domain"/>
    <property type="match status" value="1"/>
</dbReference>
<dbReference type="FunCoup" id="H2Y6W0">
    <property type="interactions" value="24"/>
</dbReference>
<evidence type="ECO:0000256" key="11">
    <source>
        <dbReference type="PROSITE-ProRule" id="PRU00282"/>
    </source>
</evidence>
<evidence type="ECO:0000256" key="8">
    <source>
        <dbReference type="ARBA" id="ARBA00023128"/>
    </source>
</evidence>
<dbReference type="Pfam" id="PF00153">
    <property type="entry name" value="Mito_carr"/>
    <property type="match status" value="2"/>
</dbReference>
<dbReference type="GO" id="GO:0005743">
    <property type="term" value="C:mitochondrial inner membrane"/>
    <property type="evidence" value="ECO:0007669"/>
    <property type="project" value="UniProtKB-SubCell"/>
</dbReference>
<evidence type="ECO:0000256" key="1">
    <source>
        <dbReference type="ARBA" id="ARBA00004448"/>
    </source>
</evidence>
<dbReference type="InterPro" id="IPR018108">
    <property type="entry name" value="MCP_transmembrane"/>
</dbReference>
<keyword evidence="7 13" id="KW-1133">Transmembrane helix</keyword>
<dbReference type="AlphaFoldDB" id="H2Y6W0"/>
<reference evidence="14" key="2">
    <citation type="submission" date="2025-08" db="UniProtKB">
        <authorList>
            <consortium name="Ensembl"/>
        </authorList>
    </citation>
    <scope>IDENTIFICATION</scope>
</reference>
<feature type="transmembrane region" description="Helical" evidence="13">
    <location>
        <begin position="34"/>
        <end position="56"/>
    </location>
</feature>
<feature type="transmembrane region" description="Helical" evidence="13">
    <location>
        <begin position="6"/>
        <end position="22"/>
    </location>
</feature>